<proteinExistence type="predicted"/>
<dbReference type="EMBL" id="CAJVQB010018795">
    <property type="protein sequence ID" value="CAG8788839.1"/>
    <property type="molecule type" value="Genomic_DNA"/>
</dbReference>
<comment type="caution">
    <text evidence="1">The sequence shown here is derived from an EMBL/GenBank/DDBJ whole genome shotgun (WGS) entry which is preliminary data.</text>
</comment>
<gene>
    <name evidence="1" type="ORF">GMARGA_LOCUS20893</name>
</gene>
<accession>A0ABN7VNU1</accession>
<protein>
    <submittedName>
        <fullName evidence="1">36012_t:CDS:1</fullName>
    </submittedName>
</protein>
<keyword evidence="2" id="KW-1185">Reference proteome</keyword>
<sequence length="154" mass="17774">IITLTRSCMPLSMSISNKELDLTNMSTIFDEEEEEDIIDVDEELEIIIMANGGKFKLSQPQNMDNLVEKVKESLYKALDYYWDALLDCSLIAMLLDPHCKSMKKLDSWERDKAIDLLQEKYDLLSIGNESITSLVNVNEPFFSNVWVRCNINIK</sequence>
<dbReference type="Proteomes" id="UP000789901">
    <property type="component" value="Unassembled WGS sequence"/>
</dbReference>
<name>A0ABN7VNU1_GIGMA</name>
<evidence type="ECO:0000313" key="2">
    <source>
        <dbReference type="Proteomes" id="UP000789901"/>
    </source>
</evidence>
<feature type="non-terminal residue" evidence="1">
    <location>
        <position position="1"/>
    </location>
</feature>
<organism evidence="1 2">
    <name type="scientific">Gigaspora margarita</name>
    <dbReference type="NCBI Taxonomy" id="4874"/>
    <lineage>
        <taxon>Eukaryota</taxon>
        <taxon>Fungi</taxon>
        <taxon>Fungi incertae sedis</taxon>
        <taxon>Mucoromycota</taxon>
        <taxon>Glomeromycotina</taxon>
        <taxon>Glomeromycetes</taxon>
        <taxon>Diversisporales</taxon>
        <taxon>Gigasporaceae</taxon>
        <taxon>Gigaspora</taxon>
    </lineage>
</organism>
<evidence type="ECO:0000313" key="1">
    <source>
        <dbReference type="EMBL" id="CAG8788839.1"/>
    </source>
</evidence>
<reference evidence="1 2" key="1">
    <citation type="submission" date="2021-06" db="EMBL/GenBank/DDBJ databases">
        <authorList>
            <person name="Kallberg Y."/>
            <person name="Tangrot J."/>
            <person name="Rosling A."/>
        </authorList>
    </citation>
    <scope>NUCLEOTIDE SEQUENCE [LARGE SCALE GENOMIC DNA]</scope>
    <source>
        <strain evidence="1 2">120-4 pot B 10/14</strain>
    </source>
</reference>